<feature type="transmembrane region" description="Helical" evidence="1">
    <location>
        <begin position="246"/>
        <end position="263"/>
    </location>
</feature>
<evidence type="ECO:0000313" key="3">
    <source>
        <dbReference type="EMBL" id="KRS11906.1"/>
    </source>
</evidence>
<accession>A0A0T5NSI2</accession>
<keyword evidence="1" id="KW-1133">Transmembrane helix</keyword>
<dbReference type="OrthoDB" id="9767863at2"/>
<name>A0A0T5NSI2_9RHOB</name>
<dbReference type="InterPro" id="IPR050879">
    <property type="entry name" value="Acyltransferase_3"/>
</dbReference>
<dbReference type="AlphaFoldDB" id="A0A0T5NSI2"/>
<dbReference type="PATRIC" id="fig|1641875.4.peg.722"/>
<dbReference type="Proteomes" id="UP000051295">
    <property type="component" value="Unassembled WGS sequence"/>
</dbReference>
<protein>
    <recommendedName>
        <fullName evidence="2">Acyltransferase 3 domain-containing protein</fullName>
    </recommendedName>
</protein>
<feature type="transmembrane region" description="Helical" evidence="1">
    <location>
        <begin position="307"/>
        <end position="325"/>
    </location>
</feature>
<feature type="transmembrane region" description="Helical" evidence="1">
    <location>
        <begin position="269"/>
        <end position="286"/>
    </location>
</feature>
<dbReference type="EMBL" id="LAXJ01000016">
    <property type="protein sequence ID" value="KRS11906.1"/>
    <property type="molecule type" value="Genomic_DNA"/>
</dbReference>
<evidence type="ECO:0000256" key="1">
    <source>
        <dbReference type="SAM" id="Phobius"/>
    </source>
</evidence>
<organism evidence="3 4">
    <name type="scientific">Roseovarius atlanticus</name>
    <dbReference type="NCBI Taxonomy" id="1641875"/>
    <lineage>
        <taxon>Bacteria</taxon>
        <taxon>Pseudomonadati</taxon>
        <taxon>Pseudomonadota</taxon>
        <taxon>Alphaproteobacteria</taxon>
        <taxon>Rhodobacterales</taxon>
        <taxon>Roseobacteraceae</taxon>
        <taxon>Roseovarius</taxon>
    </lineage>
</organism>
<evidence type="ECO:0000313" key="4">
    <source>
        <dbReference type="Proteomes" id="UP000051295"/>
    </source>
</evidence>
<dbReference type="PANTHER" id="PTHR23028">
    <property type="entry name" value="ACETYLTRANSFERASE"/>
    <property type="match status" value="1"/>
</dbReference>
<feature type="transmembrane region" description="Helical" evidence="1">
    <location>
        <begin position="181"/>
        <end position="200"/>
    </location>
</feature>
<dbReference type="STRING" id="1641875.XM53_14590"/>
<reference evidence="3 4" key="1">
    <citation type="submission" date="2015-04" db="EMBL/GenBank/DDBJ databases">
        <title>The draft genome sequence of Roseovarius sp.R12b.</title>
        <authorList>
            <person name="Li G."/>
            <person name="Lai Q."/>
            <person name="Shao Z."/>
            <person name="Yan P."/>
        </authorList>
    </citation>
    <scope>NUCLEOTIDE SEQUENCE [LARGE SCALE GENOMIC DNA]</scope>
    <source>
        <strain evidence="3 4">R12B</strain>
    </source>
</reference>
<dbReference type="Pfam" id="PF01757">
    <property type="entry name" value="Acyl_transf_3"/>
    <property type="match status" value="1"/>
</dbReference>
<feature type="transmembrane region" description="Helical" evidence="1">
    <location>
        <begin position="110"/>
        <end position="131"/>
    </location>
</feature>
<feature type="domain" description="Acyltransferase 3" evidence="2">
    <location>
        <begin position="42"/>
        <end position="344"/>
    </location>
</feature>
<feature type="transmembrane region" description="Helical" evidence="1">
    <location>
        <begin position="212"/>
        <end position="234"/>
    </location>
</feature>
<keyword evidence="4" id="KW-1185">Reference proteome</keyword>
<keyword evidence="1" id="KW-0472">Membrane</keyword>
<proteinExistence type="predicted"/>
<feature type="transmembrane region" description="Helical" evidence="1">
    <location>
        <begin position="331"/>
        <end position="348"/>
    </location>
</feature>
<keyword evidence="1" id="KW-0812">Transmembrane</keyword>
<dbReference type="GO" id="GO:0016747">
    <property type="term" value="F:acyltransferase activity, transferring groups other than amino-acyl groups"/>
    <property type="evidence" value="ECO:0007669"/>
    <property type="project" value="InterPro"/>
</dbReference>
<sequence>MFEEVALDHLSDLRILVLFSAKKFRKKWKIVADLSGAPVRFDALDALRGFAALAIAAGHVGLLPWESAFYLAVDFFLILSGFVLAHSYFDRKLIATHDFIARRFLRMYPLHLITFLAFIFVYSVIGIEINWADAVRHFFFVHNIGFGPEEATFNIPSWTISVEFWVNVIVFLLMMLIRNRWFQNFFLVALAFCVYAVIAIKFGNLDVVTFDILGFANIGLMRCAAGFGIGVLIYRASHRATTMRGHFGVQLIAAIAFAVPIVFFSRTGMLQFISPALFAFTIWVLSENSGPLAQRLSSLKRLGDISFALYITHWGILLLINALYPDLLMDIVLQIISLCIFLVVAEGTHRFLEIPLYRGGLAATRDWRNKPMLT</sequence>
<evidence type="ECO:0000259" key="2">
    <source>
        <dbReference type="Pfam" id="PF01757"/>
    </source>
</evidence>
<dbReference type="InterPro" id="IPR002656">
    <property type="entry name" value="Acyl_transf_3_dom"/>
</dbReference>
<feature type="transmembrane region" description="Helical" evidence="1">
    <location>
        <begin position="68"/>
        <end position="89"/>
    </location>
</feature>
<comment type="caution">
    <text evidence="3">The sequence shown here is derived from an EMBL/GenBank/DDBJ whole genome shotgun (WGS) entry which is preliminary data.</text>
</comment>
<gene>
    <name evidence="3" type="ORF">XM53_14590</name>
</gene>
<feature type="transmembrane region" description="Helical" evidence="1">
    <location>
        <begin position="151"/>
        <end position="174"/>
    </location>
</feature>
<dbReference type="RefSeq" id="WP_057794548.1">
    <property type="nucleotide sequence ID" value="NZ_LAXJ01000016.1"/>
</dbReference>